<gene>
    <name evidence="1" type="ORF">SCF082_LOCUS33645</name>
</gene>
<reference evidence="1 2" key="1">
    <citation type="submission" date="2024-02" db="EMBL/GenBank/DDBJ databases">
        <authorList>
            <person name="Chen Y."/>
            <person name="Shah S."/>
            <person name="Dougan E. K."/>
            <person name="Thang M."/>
            <person name="Chan C."/>
        </authorList>
    </citation>
    <scope>NUCLEOTIDE SEQUENCE [LARGE SCALE GENOMIC DNA]</scope>
</reference>
<evidence type="ECO:0000313" key="2">
    <source>
        <dbReference type="Proteomes" id="UP001642464"/>
    </source>
</evidence>
<protein>
    <submittedName>
        <fullName evidence="1">Uncharacterized protein</fullName>
    </submittedName>
</protein>
<keyword evidence="2" id="KW-1185">Reference proteome</keyword>
<evidence type="ECO:0000313" key="1">
    <source>
        <dbReference type="EMBL" id="CAK9065923.1"/>
    </source>
</evidence>
<accession>A0ABP0NQ59</accession>
<organism evidence="1 2">
    <name type="scientific">Durusdinium trenchii</name>
    <dbReference type="NCBI Taxonomy" id="1381693"/>
    <lineage>
        <taxon>Eukaryota</taxon>
        <taxon>Sar</taxon>
        <taxon>Alveolata</taxon>
        <taxon>Dinophyceae</taxon>
        <taxon>Suessiales</taxon>
        <taxon>Symbiodiniaceae</taxon>
        <taxon>Durusdinium</taxon>
    </lineage>
</organism>
<dbReference type="Proteomes" id="UP001642464">
    <property type="component" value="Unassembled WGS sequence"/>
</dbReference>
<proteinExistence type="predicted"/>
<dbReference type="EMBL" id="CAXAMM010030091">
    <property type="protein sequence ID" value="CAK9065923.1"/>
    <property type="molecule type" value="Genomic_DNA"/>
</dbReference>
<name>A0ABP0NQ59_9DINO</name>
<comment type="caution">
    <text evidence="1">The sequence shown here is derived from an EMBL/GenBank/DDBJ whole genome shotgun (WGS) entry which is preliminary data.</text>
</comment>
<sequence length="211" mass="23296">MSVNEVVRRAKRLRTRGQFGMMPGNAIVPAMAMNPMMNAVMSLNNWALAPAPTGGRDDEPSEEEQEHVGAVPKALLGQPVLLKLLKLHCKTCSRPGYLCIKLLMSVAEMIHESTGAPLLYGSCPRLGLKRFGVRLSELLEAIENEFDATVTSDLSSGSLTKMVWLLTRIKPNVTLSSLRVNYYFEMNATFRQKYLKLVDIATSGIGDIVQQ</sequence>
<feature type="non-terminal residue" evidence="1">
    <location>
        <position position="211"/>
    </location>
</feature>